<organism evidence="2 3">
    <name type="scientific">Corticicoccus populi</name>
    <dbReference type="NCBI Taxonomy" id="1812821"/>
    <lineage>
        <taxon>Bacteria</taxon>
        <taxon>Bacillati</taxon>
        <taxon>Bacillota</taxon>
        <taxon>Bacilli</taxon>
        <taxon>Bacillales</taxon>
        <taxon>Staphylococcaceae</taxon>
        <taxon>Corticicoccus</taxon>
    </lineage>
</organism>
<keyword evidence="3" id="KW-1185">Reference proteome</keyword>
<dbReference type="RefSeq" id="WP_377772878.1">
    <property type="nucleotide sequence ID" value="NZ_JBHUOQ010000001.1"/>
</dbReference>
<dbReference type="Pfam" id="PF01751">
    <property type="entry name" value="Toprim"/>
    <property type="match status" value="1"/>
</dbReference>
<protein>
    <submittedName>
        <fullName evidence="2">Toprim domain-containing protein</fullName>
    </submittedName>
</protein>
<dbReference type="SMART" id="SM00493">
    <property type="entry name" value="TOPRIM"/>
    <property type="match status" value="1"/>
</dbReference>
<sequence length="134" mass="15205">MYLSEKVIIVEGKSDKCRVESVIAEPVQIICTFGTMGVSKLDNILDQIAVSDIYILSDADKEGQKIRQWFKKHLSESKHIYIDPKFGAVARCPKDYLAGVLHRQGFQVKPGFLRGKYYDEARVGYQGLIQSYTI</sequence>
<feature type="domain" description="Toprim" evidence="1">
    <location>
        <begin position="5"/>
        <end position="89"/>
    </location>
</feature>
<accession>A0ABW5WY92</accession>
<evidence type="ECO:0000313" key="2">
    <source>
        <dbReference type="EMBL" id="MFD2830188.1"/>
    </source>
</evidence>
<dbReference type="Proteomes" id="UP001597519">
    <property type="component" value="Unassembled WGS sequence"/>
</dbReference>
<dbReference type="SUPFAM" id="SSF110455">
    <property type="entry name" value="Toprim domain"/>
    <property type="match status" value="1"/>
</dbReference>
<dbReference type="PROSITE" id="PS50880">
    <property type="entry name" value="TOPRIM"/>
    <property type="match status" value="1"/>
</dbReference>
<dbReference type="Gene3D" id="3.40.1360.10">
    <property type="match status" value="1"/>
</dbReference>
<evidence type="ECO:0000313" key="3">
    <source>
        <dbReference type="Proteomes" id="UP001597519"/>
    </source>
</evidence>
<dbReference type="EMBL" id="JBHUOQ010000001">
    <property type="protein sequence ID" value="MFD2830188.1"/>
    <property type="molecule type" value="Genomic_DNA"/>
</dbReference>
<evidence type="ECO:0000259" key="1">
    <source>
        <dbReference type="PROSITE" id="PS50880"/>
    </source>
</evidence>
<dbReference type="InterPro" id="IPR006171">
    <property type="entry name" value="TOPRIM_dom"/>
</dbReference>
<dbReference type="PANTHER" id="PTHR39964:SF2">
    <property type="entry name" value="UPF0292 PROTEIN MJ1624"/>
    <property type="match status" value="1"/>
</dbReference>
<proteinExistence type="predicted"/>
<comment type="caution">
    <text evidence="2">The sequence shown here is derived from an EMBL/GenBank/DDBJ whole genome shotgun (WGS) entry which is preliminary data.</text>
</comment>
<gene>
    <name evidence="2" type="ORF">ACFSX4_06855</name>
</gene>
<reference evidence="3" key="1">
    <citation type="journal article" date="2019" name="Int. J. Syst. Evol. Microbiol.">
        <title>The Global Catalogue of Microorganisms (GCM) 10K type strain sequencing project: providing services to taxonomists for standard genome sequencing and annotation.</title>
        <authorList>
            <consortium name="The Broad Institute Genomics Platform"/>
            <consortium name="The Broad Institute Genome Sequencing Center for Infectious Disease"/>
            <person name="Wu L."/>
            <person name="Ma J."/>
        </authorList>
    </citation>
    <scope>NUCLEOTIDE SEQUENCE [LARGE SCALE GENOMIC DNA]</scope>
    <source>
        <strain evidence="3">KCTC 33575</strain>
    </source>
</reference>
<dbReference type="PANTHER" id="PTHR39964">
    <property type="entry name" value="UPF0292 PROTEIN TK1411"/>
    <property type="match status" value="1"/>
</dbReference>
<name>A0ABW5WY92_9STAP</name>